<proteinExistence type="predicted"/>
<dbReference type="Gene3D" id="1.20.1050.10">
    <property type="match status" value="1"/>
</dbReference>
<dbReference type="OrthoDB" id="4951845at2759"/>
<evidence type="ECO:0000313" key="3">
    <source>
        <dbReference type="Proteomes" id="UP000244855"/>
    </source>
</evidence>
<organism evidence="2 3">
    <name type="scientific">Periconia macrospinosa</name>
    <dbReference type="NCBI Taxonomy" id="97972"/>
    <lineage>
        <taxon>Eukaryota</taxon>
        <taxon>Fungi</taxon>
        <taxon>Dikarya</taxon>
        <taxon>Ascomycota</taxon>
        <taxon>Pezizomycotina</taxon>
        <taxon>Dothideomycetes</taxon>
        <taxon>Pleosporomycetidae</taxon>
        <taxon>Pleosporales</taxon>
        <taxon>Massarineae</taxon>
        <taxon>Periconiaceae</taxon>
        <taxon>Periconia</taxon>
    </lineage>
</organism>
<dbReference type="InterPro" id="IPR054416">
    <property type="entry name" value="GST_UstS-like_C"/>
</dbReference>
<evidence type="ECO:0000259" key="1">
    <source>
        <dbReference type="Pfam" id="PF22041"/>
    </source>
</evidence>
<dbReference type="SUPFAM" id="SSF47616">
    <property type="entry name" value="GST C-terminal domain-like"/>
    <property type="match status" value="1"/>
</dbReference>
<reference evidence="2 3" key="1">
    <citation type="journal article" date="2018" name="Sci. Rep.">
        <title>Comparative genomics provides insights into the lifestyle and reveals functional heterogeneity of dark septate endophytic fungi.</title>
        <authorList>
            <person name="Knapp D.G."/>
            <person name="Nemeth J.B."/>
            <person name="Barry K."/>
            <person name="Hainaut M."/>
            <person name="Henrissat B."/>
            <person name="Johnson J."/>
            <person name="Kuo A."/>
            <person name="Lim J.H.P."/>
            <person name="Lipzen A."/>
            <person name="Nolan M."/>
            <person name="Ohm R.A."/>
            <person name="Tamas L."/>
            <person name="Grigoriev I.V."/>
            <person name="Spatafora J.W."/>
            <person name="Nagy L.G."/>
            <person name="Kovacs G.M."/>
        </authorList>
    </citation>
    <scope>NUCLEOTIDE SEQUENCE [LARGE SCALE GENOMIC DNA]</scope>
    <source>
        <strain evidence="2 3">DSE2036</strain>
    </source>
</reference>
<dbReference type="InterPro" id="IPR036282">
    <property type="entry name" value="Glutathione-S-Trfase_C_sf"/>
</dbReference>
<dbReference type="EMBL" id="KZ805323">
    <property type="protein sequence ID" value="PVI04228.1"/>
    <property type="molecule type" value="Genomic_DNA"/>
</dbReference>
<accession>A0A2V1E0Z5</accession>
<evidence type="ECO:0000313" key="2">
    <source>
        <dbReference type="EMBL" id="PVI04228.1"/>
    </source>
</evidence>
<sequence>MILNYKGIDYKTEWVEYPDLVSKFKGFGLPPNDKNAPGYFTDYSSPAVKYEDGTYDMDSWLIAQSLERRYPEPSLHLDDPITVKIRDAISSLMDPLVPHVIPKVVYLLNKPSADYFNETREKSFGAPLSAVEQSANEEHWEKAKAPAKEVGDLLREHEGPFFLGDKVSYADFIFVSFLHFLKRVDKDNTLFERYLALDPTFPKIYNASKQWLENEA</sequence>
<dbReference type="Pfam" id="PF22041">
    <property type="entry name" value="GST_C_7"/>
    <property type="match status" value="1"/>
</dbReference>
<gene>
    <name evidence="2" type="ORF">DM02DRAFT_611662</name>
</gene>
<dbReference type="CDD" id="cd00299">
    <property type="entry name" value="GST_C_family"/>
    <property type="match status" value="1"/>
</dbReference>
<keyword evidence="3" id="KW-1185">Reference proteome</keyword>
<dbReference type="Proteomes" id="UP000244855">
    <property type="component" value="Unassembled WGS sequence"/>
</dbReference>
<dbReference type="AlphaFoldDB" id="A0A2V1E0Z5"/>
<name>A0A2V1E0Z5_9PLEO</name>
<dbReference type="Gene3D" id="3.40.30.10">
    <property type="entry name" value="Glutaredoxin"/>
    <property type="match status" value="1"/>
</dbReference>
<feature type="domain" description="Glutathione S-transferase UstS-like C-terminal" evidence="1">
    <location>
        <begin position="91"/>
        <end position="187"/>
    </location>
</feature>
<dbReference type="STRING" id="97972.A0A2V1E0Z5"/>
<protein>
    <recommendedName>
        <fullName evidence="1">Glutathione S-transferase UstS-like C-terminal domain-containing protein</fullName>
    </recommendedName>
</protein>